<sequence>MFQSALTRQTKLKLSLTLPTALRPVRIELGRTVALSVIPT</sequence>
<protein>
    <submittedName>
        <fullName evidence="1">Uncharacterized protein</fullName>
    </submittedName>
</protein>
<reference evidence="1" key="1">
    <citation type="submission" date="2017-03" db="EMBL/GenBank/DDBJ databases">
        <title>The mitochondrial genome of the carnivorous plant Utricularia reniformis (Lentibulariaceae): structure, comparative analysis and evolutionary landmarks.</title>
        <authorList>
            <person name="Silva S.R."/>
            <person name="Alvarenga D.O."/>
            <person name="Michael T.P."/>
            <person name="Miranda V.F.O."/>
            <person name="Varani A.M."/>
        </authorList>
    </citation>
    <scope>NUCLEOTIDE SEQUENCE</scope>
</reference>
<proteinExistence type="predicted"/>
<keyword evidence="1" id="KW-0496">Mitochondrion</keyword>
<accession>A0A1Y0B083</accession>
<evidence type="ECO:0000313" key="1">
    <source>
        <dbReference type="EMBL" id="ART30810.1"/>
    </source>
</evidence>
<organism evidence="1">
    <name type="scientific">Utricularia reniformis</name>
    <dbReference type="NCBI Taxonomy" id="192314"/>
    <lineage>
        <taxon>Eukaryota</taxon>
        <taxon>Viridiplantae</taxon>
        <taxon>Streptophyta</taxon>
        <taxon>Embryophyta</taxon>
        <taxon>Tracheophyta</taxon>
        <taxon>Spermatophyta</taxon>
        <taxon>Magnoliopsida</taxon>
        <taxon>eudicotyledons</taxon>
        <taxon>Gunneridae</taxon>
        <taxon>Pentapetalae</taxon>
        <taxon>asterids</taxon>
        <taxon>lamiids</taxon>
        <taxon>Lamiales</taxon>
        <taxon>Lentibulariaceae</taxon>
        <taxon>Utricularia</taxon>
    </lineage>
</organism>
<dbReference type="AlphaFoldDB" id="A0A1Y0B083"/>
<geneLocation type="mitochondrion" evidence="1"/>
<dbReference type="EMBL" id="KY774314">
    <property type="protein sequence ID" value="ART30810.1"/>
    <property type="molecule type" value="Genomic_DNA"/>
</dbReference>
<gene>
    <name evidence="1" type="ORF">AEK19_MT0555</name>
</gene>
<name>A0A1Y0B083_9LAMI</name>